<gene>
    <name evidence="3" type="ORF">ACFQH9_28415</name>
</gene>
<keyword evidence="4" id="KW-1185">Reference proteome</keyword>
<accession>A0ABW1IFK9</accession>
<reference evidence="4" key="1">
    <citation type="journal article" date="2019" name="Int. J. Syst. Evol. Microbiol.">
        <title>The Global Catalogue of Microorganisms (GCM) 10K type strain sequencing project: providing services to taxonomists for standard genome sequencing and annotation.</title>
        <authorList>
            <consortium name="The Broad Institute Genomics Platform"/>
            <consortium name="The Broad Institute Genome Sequencing Center for Infectious Disease"/>
            <person name="Wu L."/>
            <person name="Ma J."/>
        </authorList>
    </citation>
    <scope>NUCLEOTIDE SEQUENCE [LARGE SCALE GENOMIC DNA]</scope>
    <source>
        <strain evidence="4">CGMCC 4.7397</strain>
    </source>
</reference>
<keyword evidence="2" id="KW-0812">Transmembrane</keyword>
<feature type="compositionally biased region" description="Low complexity" evidence="1">
    <location>
        <begin position="72"/>
        <end position="89"/>
    </location>
</feature>
<keyword evidence="2" id="KW-1133">Transmembrane helix</keyword>
<feature type="compositionally biased region" description="Low complexity" evidence="1">
    <location>
        <begin position="98"/>
        <end position="108"/>
    </location>
</feature>
<evidence type="ECO:0000256" key="1">
    <source>
        <dbReference type="SAM" id="MobiDB-lite"/>
    </source>
</evidence>
<evidence type="ECO:0000313" key="4">
    <source>
        <dbReference type="Proteomes" id="UP001596119"/>
    </source>
</evidence>
<feature type="region of interest" description="Disordered" evidence="1">
    <location>
        <begin position="59"/>
        <end position="130"/>
    </location>
</feature>
<name>A0ABW1IFK9_9PSEU</name>
<protein>
    <submittedName>
        <fullName evidence="3">Uncharacterized protein</fullName>
    </submittedName>
</protein>
<evidence type="ECO:0000313" key="3">
    <source>
        <dbReference type="EMBL" id="MFC5952195.1"/>
    </source>
</evidence>
<proteinExistence type="predicted"/>
<feature type="transmembrane region" description="Helical" evidence="2">
    <location>
        <begin position="12"/>
        <end position="34"/>
    </location>
</feature>
<dbReference type="EMBL" id="JBHSQK010000096">
    <property type="protein sequence ID" value="MFC5952195.1"/>
    <property type="molecule type" value="Genomic_DNA"/>
</dbReference>
<feature type="compositionally biased region" description="Low complexity" evidence="1">
    <location>
        <begin position="117"/>
        <end position="130"/>
    </location>
</feature>
<organism evidence="3 4">
    <name type="scientific">Pseudonocardia lutea</name>
    <dbReference type="NCBI Taxonomy" id="2172015"/>
    <lineage>
        <taxon>Bacteria</taxon>
        <taxon>Bacillati</taxon>
        <taxon>Actinomycetota</taxon>
        <taxon>Actinomycetes</taxon>
        <taxon>Pseudonocardiales</taxon>
        <taxon>Pseudonocardiaceae</taxon>
        <taxon>Pseudonocardia</taxon>
    </lineage>
</organism>
<sequence>MSFSAGPLADTLTALGAAAAIAVLLLVAGAPLLVDLVGPRTRRLPGGAVGTLPTAVPAAEAAPASPAPAAPVAPVAPQEGAPQEVAPAGEVGGPGAGPDPLAGSDAGATPLEVPRQAGPADAEPAEAPEQARCTLTVRGAAREISLPLQRGALAPVIPLPRPVSRFS</sequence>
<dbReference type="RefSeq" id="WP_379570860.1">
    <property type="nucleotide sequence ID" value="NZ_JBHSQK010000096.1"/>
</dbReference>
<comment type="caution">
    <text evidence="3">The sequence shown here is derived from an EMBL/GenBank/DDBJ whole genome shotgun (WGS) entry which is preliminary data.</text>
</comment>
<evidence type="ECO:0000256" key="2">
    <source>
        <dbReference type="SAM" id="Phobius"/>
    </source>
</evidence>
<keyword evidence="2" id="KW-0472">Membrane</keyword>
<dbReference type="Proteomes" id="UP001596119">
    <property type="component" value="Unassembled WGS sequence"/>
</dbReference>